<comment type="caution">
    <text evidence="1">The sequence shown here is derived from an EMBL/GenBank/DDBJ whole genome shotgun (WGS) entry which is preliminary data.</text>
</comment>
<name>A0AAW9PYJ3_9CYAN</name>
<reference evidence="1" key="1">
    <citation type="submission" date="2024-01" db="EMBL/GenBank/DDBJ databases">
        <title>Bank of Algae and Cyanobacteria of the Azores (BACA) strain genomes.</title>
        <authorList>
            <person name="Luz R."/>
            <person name="Cordeiro R."/>
            <person name="Fonseca A."/>
            <person name="Goncalves V."/>
        </authorList>
    </citation>
    <scope>NUCLEOTIDE SEQUENCE</scope>
    <source>
        <strain evidence="1">BACA0141</strain>
    </source>
</reference>
<gene>
    <name evidence="1" type="ORF">V2H45_08000</name>
</gene>
<protein>
    <submittedName>
        <fullName evidence="1">DUF4327 family protein</fullName>
    </submittedName>
</protein>
<organism evidence="1 2">
    <name type="scientific">Tumidithrix elongata BACA0141</name>
    <dbReference type="NCBI Taxonomy" id="2716417"/>
    <lineage>
        <taxon>Bacteria</taxon>
        <taxon>Bacillati</taxon>
        <taxon>Cyanobacteriota</taxon>
        <taxon>Cyanophyceae</taxon>
        <taxon>Pseudanabaenales</taxon>
        <taxon>Pseudanabaenaceae</taxon>
        <taxon>Tumidithrix</taxon>
        <taxon>Tumidithrix elongata</taxon>
    </lineage>
</organism>
<accession>A0AAW9PYJ3</accession>
<dbReference type="Pfam" id="PF14217">
    <property type="entry name" value="DUF4327"/>
    <property type="match status" value="1"/>
</dbReference>
<evidence type="ECO:0000313" key="1">
    <source>
        <dbReference type="EMBL" id="MEE3716684.1"/>
    </source>
</evidence>
<dbReference type="EMBL" id="JAZBJZ010000023">
    <property type="protein sequence ID" value="MEE3716684.1"/>
    <property type="molecule type" value="Genomic_DNA"/>
</dbReference>
<keyword evidence="2" id="KW-1185">Reference proteome</keyword>
<dbReference type="Proteomes" id="UP001333818">
    <property type="component" value="Unassembled WGS sequence"/>
</dbReference>
<dbReference type="AlphaFoldDB" id="A0AAW9PYJ3"/>
<evidence type="ECO:0000313" key="2">
    <source>
        <dbReference type="Proteomes" id="UP001333818"/>
    </source>
</evidence>
<sequence>MATTAMKSTLRYSIDAIKCDVCQLVKEGYLDRLQPIYALCNFYANRDWTCVECELERHDFLLRDRIIDLLGCEEWRED</sequence>
<proteinExistence type="predicted"/>
<dbReference type="InterPro" id="IPR025477">
    <property type="entry name" value="DUF4327"/>
</dbReference>